<keyword evidence="6 10" id="KW-0812">Transmembrane</keyword>
<dbReference type="Gene3D" id="2.40.30.170">
    <property type="match status" value="1"/>
</dbReference>
<evidence type="ECO:0000256" key="10">
    <source>
        <dbReference type="SAM" id="Phobius"/>
    </source>
</evidence>
<keyword evidence="8 10" id="KW-0472">Membrane</keyword>
<proteinExistence type="inferred from homology"/>
<evidence type="ECO:0000256" key="8">
    <source>
        <dbReference type="ARBA" id="ARBA00023136"/>
    </source>
</evidence>
<organism evidence="13 14">
    <name type="scientific">Maridesulfovibrio ferrireducens</name>
    <dbReference type="NCBI Taxonomy" id="246191"/>
    <lineage>
        <taxon>Bacteria</taxon>
        <taxon>Pseudomonadati</taxon>
        <taxon>Thermodesulfobacteriota</taxon>
        <taxon>Desulfovibrionia</taxon>
        <taxon>Desulfovibrionales</taxon>
        <taxon>Desulfovibrionaceae</taxon>
        <taxon>Maridesulfovibrio</taxon>
    </lineage>
</organism>
<dbReference type="PANTHER" id="PTHR30386">
    <property type="entry name" value="MEMBRANE FUSION SUBUNIT OF EMRAB-TOLC MULTIDRUG EFFLUX PUMP"/>
    <property type="match status" value="1"/>
</dbReference>
<name>A0A1G9JNZ1_9BACT</name>
<gene>
    <name evidence="13" type="ORF">SAMN05660337_2886</name>
</gene>
<comment type="similarity">
    <text evidence="2">Belongs to the membrane fusion protein (MFP) (TC 8.A.1) family.</text>
</comment>
<accession>A0A1G9JNZ1</accession>
<evidence type="ECO:0000259" key="11">
    <source>
        <dbReference type="Pfam" id="PF25994"/>
    </source>
</evidence>
<dbReference type="EMBL" id="FNGA01000004">
    <property type="protein sequence ID" value="SDL39238.1"/>
    <property type="molecule type" value="Genomic_DNA"/>
</dbReference>
<evidence type="ECO:0000256" key="3">
    <source>
        <dbReference type="ARBA" id="ARBA00022448"/>
    </source>
</evidence>
<dbReference type="OrthoDB" id="9810980at2"/>
<feature type="coiled-coil region" evidence="9">
    <location>
        <begin position="141"/>
        <end position="168"/>
    </location>
</feature>
<evidence type="ECO:0000313" key="13">
    <source>
        <dbReference type="EMBL" id="SDL39238.1"/>
    </source>
</evidence>
<evidence type="ECO:0000256" key="9">
    <source>
        <dbReference type="SAM" id="Coils"/>
    </source>
</evidence>
<evidence type="ECO:0000256" key="7">
    <source>
        <dbReference type="ARBA" id="ARBA00022989"/>
    </source>
</evidence>
<dbReference type="InterPro" id="IPR050739">
    <property type="entry name" value="MFP"/>
</dbReference>
<evidence type="ECO:0000259" key="12">
    <source>
        <dbReference type="Pfam" id="PF26002"/>
    </source>
</evidence>
<dbReference type="GO" id="GO:0005886">
    <property type="term" value="C:plasma membrane"/>
    <property type="evidence" value="ECO:0007669"/>
    <property type="project" value="UniProtKB-SubCell"/>
</dbReference>
<dbReference type="Proteomes" id="UP000199053">
    <property type="component" value="Unassembled WGS sequence"/>
</dbReference>
<dbReference type="InterPro" id="IPR058982">
    <property type="entry name" value="Beta-barrel_AprE"/>
</dbReference>
<keyword evidence="9" id="KW-0175">Coiled coil</keyword>
<keyword evidence="5" id="KW-0997">Cell inner membrane</keyword>
<comment type="subcellular location">
    <subcellularLocation>
        <location evidence="1">Cell inner membrane</location>
        <topology evidence="1">Single-pass membrane protein</topology>
    </subcellularLocation>
</comment>
<dbReference type="Pfam" id="PF26002">
    <property type="entry name" value="Beta-barrel_AprE"/>
    <property type="match status" value="1"/>
</dbReference>
<keyword evidence="14" id="KW-1185">Reference proteome</keyword>
<dbReference type="GO" id="GO:0015031">
    <property type="term" value="P:protein transport"/>
    <property type="evidence" value="ECO:0007669"/>
    <property type="project" value="InterPro"/>
</dbReference>
<reference evidence="14" key="1">
    <citation type="submission" date="2016-10" db="EMBL/GenBank/DDBJ databases">
        <authorList>
            <person name="Varghese N."/>
            <person name="Submissions S."/>
        </authorList>
    </citation>
    <scope>NUCLEOTIDE SEQUENCE [LARGE SCALE GENOMIC DNA]</scope>
    <source>
        <strain evidence="14">DSM 16995</strain>
    </source>
</reference>
<sequence>MINNNAPQISGEVKAASHFFLFICVAMCLGFFGWACLFQLDIVSQAEGEVIPSSRLKLVQHLEGGIVLKISAREGQSVSKGQELMELEATASDSSVEELDVRVKTLRVNIARLEAEDKGFDKPNYPEDIFDNFPKLIARSLKLFQTRKERIKNDLQSEKEKIIQREQDIKQIASRQRNAVISLRLLREQIAISSGLLDEGLTSRYKHLGFLKEESSLKSSIDEDVAKLAKARSALIQAQADINEITNSYYASVREEMQEDRRELEEFSQRIRKFQDNLKRTVIRSPVNGVIKTLYVMSAGEVVRAGSTIMDIVPAGDKLVIEARLPISDIGYVKDGQKAVVKLASRDAARFGNLDGKVINISPDADTTKRGAMYYRVRIETDKDSFEHDGNFYRLFPGIQVVAGIHIGTRTVLEYILEPFMGSMSYAMRER</sequence>
<evidence type="ECO:0000256" key="6">
    <source>
        <dbReference type="ARBA" id="ARBA00022692"/>
    </source>
</evidence>
<feature type="domain" description="AprE-like long alpha-helical hairpin" evidence="11">
    <location>
        <begin position="93"/>
        <end position="276"/>
    </location>
</feature>
<keyword evidence="7 10" id="KW-1133">Transmembrane helix</keyword>
<dbReference type="Gene3D" id="2.40.50.100">
    <property type="match status" value="1"/>
</dbReference>
<evidence type="ECO:0000256" key="5">
    <source>
        <dbReference type="ARBA" id="ARBA00022519"/>
    </source>
</evidence>
<dbReference type="Pfam" id="PF25994">
    <property type="entry name" value="HH_AprE"/>
    <property type="match status" value="1"/>
</dbReference>
<dbReference type="PANTHER" id="PTHR30386:SF26">
    <property type="entry name" value="TRANSPORT PROTEIN COMB"/>
    <property type="match status" value="1"/>
</dbReference>
<keyword evidence="3" id="KW-0813">Transport</keyword>
<evidence type="ECO:0000256" key="2">
    <source>
        <dbReference type="ARBA" id="ARBA00009477"/>
    </source>
</evidence>
<evidence type="ECO:0000256" key="1">
    <source>
        <dbReference type="ARBA" id="ARBA00004377"/>
    </source>
</evidence>
<protein>
    <submittedName>
        <fullName evidence="13">Membrane fusion protein, adhesin transport system</fullName>
    </submittedName>
</protein>
<feature type="domain" description="AprE-like beta-barrel" evidence="12">
    <location>
        <begin position="319"/>
        <end position="407"/>
    </location>
</feature>
<dbReference type="NCBIfam" id="TIGR01843">
    <property type="entry name" value="type_I_hlyD"/>
    <property type="match status" value="1"/>
</dbReference>
<dbReference type="RefSeq" id="WP_092162326.1">
    <property type="nucleotide sequence ID" value="NZ_FNGA01000004.1"/>
</dbReference>
<dbReference type="PRINTS" id="PR01490">
    <property type="entry name" value="RTXTOXIND"/>
</dbReference>
<dbReference type="InterPro" id="IPR010129">
    <property type="entry name" value="T1SS_HlyD"/>
</dbReference>
<evidence type="ECO:0000313" key="14">
    <source>
        <dbReference type="Proteomes" id="UP000199053"/>
    </source>
</evidence>
<keyword evidence="4" id="KW-1003">Cell membrane</keyword>
<dbReference type="InterPro" id="IPR058781">
    <property type="entry name" value="HH_AprE-like"/>
</dbReference>
<dbReference type="AlphaFoldDB" id="A0A1G9JNZ1"/>
<dbReference type="SUPFAM" id="SSF111369">
    <property type="entry name" value="HlyD-like secretion proteins"/>
    <property type="match status" value="1"/>
</dbReference>
<evidence type="ECO:0000256" key="4">
    <source>
        <dbReference type="ARBA" id="ARBA00022475"/>
    </source>
</evidence>
<dbReference type="STRING" id="246191.SAMN05660337_2886"/>
<feature type="coiled-coil region" evidence="9">
    <location>
        <begin position="228"/>
        <end position="284"/>
    </location>
</feature>
<feature type="transmembrane region" description="Helical" evidence="10">
    <location>
        <begin position="20"/>
        <end position="40"/>
    </location>
</feature>